<dbReference type="PANTHER" id="PTHR33693:SF1">
    <property type="entry name" value="TYPE-4 URACIL-DNA GLYCOSYLASE"/>
    <property type="match status" value="1"/>
</dbReference>
<evidence type="ECO:0000256" key="5">
    <source>
        <dbReference type="ARBA" id="ARBA00022485"/>
    </source>
</evidence>
<keyword evidence="8" id="KW-0378">Hydrolase</keyword>
<keyword evidence="5" id="KW-0004">4Fe-4S</keyword>
<dbReference type="RefSeq" id="WP_013048273.1">
    <property type="nucleotide sequence ID" value="NC_014011.1"/>
</dbReference>
<dbReference type="EMBL" id="CP001997">
    <property type="protein sequence ID" value="ADE57007.1"/>
    <property type="molecule type" value="Genomic_DNA"/>
</dbReference>
<comment type="catalytic activity">
    <reaction evidence="1">
        <text>Hydrolyzes single-stranded DNA or mismatched double-stranded DNA and polynucleotides, releasing free uracil.</text>
        <dbReference type="EC" id="3.2.2.27"/>
    </reaction>
</comment>
<gene>
    <name evidence="13" type="ordered locus">Amico_0876</name>
</gene>
<dbReference type="GO" id="GO:0046872">
    <property type="term" value="F:metal ion binding"/>
    <property type="evidence" value="ECO:0007669"/>
    <property type="project" value="UniProtKB-KW"/>
</dbReference>
<evidence type="ECO:0000256" key="8">
    <source>
        <dbReference type="ARBA" id="ARBA00022801"/>
    </source>
</evidence>
<dbReference type="InterPro" id="IPR005122">
    <property type="entry name" value="Uracil-DNA_glycosylase-like"/>
</dbReference>
<proteinExistence type="inferred from homology"/>
<dbReference type="KEGG" id="aco:Amico_0876"/>
<dbReference type="InterPro" id="IPR036895">
    <property type="entry name" value="Uracil-DNA_glycosylase-like_sf"/>
</dbReference>
<dbReference type="SMART" id="SM00986">
    <property type="entry name" value="UDG"/>
    <property type="match status" value="1"/>
</dbReference>
<evidence type="ECO:0000259" key="12">
    <source>
        <dbReference type="SMART" id="SM00986"/>
    </source>
</evidence>
<organism evidence="13 14">
    <name type="scientific">Aminobacterium colombiense (strain DSM 12261 / ALA-1)</name>
    <dbReference type="NCBI Taxonomy" id="572547"/>
    <lineage>
        <taxon>Bacteria</taxon>
        <taxon>Thermotogati</taxon>
        <taxon>Synergistota</taxon>
        <taxon>Synergistia</taxon>
        <taxon>Synergistales</taxon>
        <taxon>Aminobacteriaceae</taxon>
        <taxon>Aminobacterium</taxon>
    </lineage>
</organism>
<evidence type="ECO:0000256" key="3">
    <source>
        <dbReference type="ARBA" id="ARBA00012030"/>
    </source>
</evidence>
<dbReference type="InterPro" id="IPR051536">
    <property type="entry name" value="UDG_Type-4/5"/>
</dbReference>
<dbReference type="OrthoDB" id="5290748at2"/>
<dbReference type="SUPFAM" id="SSF52141">
    <property type="entry name" value="Uracil-DNA glycosylase-like"/>
    <property type="match status" value="1"/>
</dbReference>
<keyword evidence="10" id="KW-0411">Iron-sulfur</keyword>
<comment type="similarity">
    <text evidence="2">Belongs to the uracil-DNA glycosylase (UDG) superfamily. Type 4 (UDGa) family.</text>
</comment>
<dbReference type="GO" id="GO:0004844">
    <property type="term" value="F:uracil DNA N-glycosylase activity"/>
    <property type="evidence" value="ECO:0007669"/>
    <property type="project" value="UniProtKB-EC"/>
</dbReference>
<dbReference type="Pfam" id="PF03167">
    <property type="entry name" value="UDG"/>
    <property type="match status" value="1"/>
</dbReference>
<keyword evidence="9" id="KW-0408">Iron</keyword>
<dbReference type="InterPro" id="IPR005273">
    <property type="entry name" value="Ura-DNA_glyco_family4"/>
</dbReference>
<dbReference type="Gene3D" id="3.40.470.10">
    <property type="entry name" value="Uracil-DNA glycosylase-like domain"/>
    <property type="match status" value="1"/>
</dbReference>
<evidence type="ECO:0000256" key="10">
    <source>
        <dbReference type="ARBA" id="ARBA00023014"/>
    </source>
</evidence>
<dbReference type="PANTHER" id="PTHR33693">
    <property type="entry name" value="TYPE-5 URACIL-DNA GLYCOSYLASE"/>
    <property type="match status" value="1"/>
</dbReference>
<evidence type="ECO:0000256" key="9">
    <source>
        <dbReference type="ARBA" id="ARBA00023004"/>
    </source>
</evidence>
<keyword evidence="7" id="KW-0227">DNA damage</keyword>
<accession>D5EEM5</accession>
<sequence length="212" mass="23987">MTEKRCYIPTGEDIKEAQKLAWKELIQQISSCGKCGLHKTRVSTVPGEGNTKTHLMLVGEGPGEEEDEQGKPFVGKAGQLLTKILKAAGISRKDVYITNVVKCRPPHNRVPAIEEMMTCNMYLEAQIALIRPSIILCLGNTPTKWFLKTSEGISNLRGRWFKWRGIDLMPIFHPSYLLRNESRKKGSPKDLTWQDIRAVKEKLDQLSPREGQ</sequence>
<evidence type="ECO:0000313" key="14">
    <source>
        <dbReference type="Proteomes" id="UP000002366"/>
    </source>
</evidence>
<name>D5EEM5_AMICL</name>
<dbReference type="SMART" id="SM00987">
    <property type="entry name" value="UreE_C"/>
    <property type="match status" value="1"/>
</dbReference>
<evidence type="ECO:0000256" key="6">
    <source>
        <dbReference type="ARBA" id="ARBA00022723"/>
    </source>
</evidence>
<protein>
    <recommendedName>
        <fullName evidence="4">Type-4 uracil-DNA glycosylase</fullName>
        <ecNumber evidence="3">3.2.2.27</ecNumber>
    </recommendedName>
</protein>
<evidence type="ECO:0000256" key="4">
    <source>
        <dbReference type="ARBA" id="ARBA00019403"/>
    </source>
</evidence>
<keyword evidence="11" id="KW-0234">DNA repair</keyword>
<keyword evidence="14" id="KW-1185">Reference proteome</keyword>
<dbReference type="AlphaFoldDB" id="D5EEM5"/>
<keyword evidence="6" id="KW-0479">Metal-binding</keyword>
<reference evidence="13 14" key="1">
    <citation type="journal article" date="2010" name="Stand. Genomic Sci.">
        <title>Complete genome sequence of Aminobacterium colombiense type strain (ALA-1).</title>
        <authorList>
            <person name="Chertkov O."/>
            <person name="Sikorski J."/>
            <person name="Brambilla E."/>
            <person name="Lapidus A."/>
            <person name="Copeland A."/>
            <person name="Glavina Del Rio T."/>
            <person name="Nolan M."/>
            <person name="Lucas S."/>
            <person name="Tice H."/>
            <person name="Cheng J.F."/>
            <person name="Han C."/>
            <person name="Detter J.C."/>
            <person name="Bruce D."/>
            <person name="Tapia R."/>
            <person name="Goodwin L."/>
            <person name="Pitluck S."/>
            <person name="Liolios K."/>
            <person name="Ivanova N."/>
            <person name="Mavromatis K."/>
            <person name="Ovchinnikova G."/>
            <person name="Pati A."/>
            <person name="Chen A."/>
            <person name="Palaniappan K."/>
            <person name="Land M."/>
            <person name="Hauser L."/>
            <person name="Chang Y.J."/>
            <person name="Jeffries C.D."/>
            <person name="Spring S."/>
            <person name="Rohde M."/>
            <person name="Goker M."/>
            <person name="Bristow J."/>
            <person name="Eisen J.A."/>
            <person name="Markowitz V."/>
            <person name="Hugenholtz P."/>
            <person name="Kyrpides N.C."/>
            <person name="Klenk H.P."/>
        </authorList>
    </citation>
    <scope>NUCLEOTIDE SEQUENCE [LARGE SCALE GENOMIC DNA]</scope>
    <source>
        <strain evidence="14">DSM 12261 / ALA-1</strain>
    </source>
</reference>
<dbReference type="STRING" id="572547.Amico_0876"/>
<dbReference type="CDD" id="cd10030">
    <property type="entry name" value="UDG-F4_TTUDGA_SPO1dp_like"/>
    <property type="match status" value="1"/>
</dbReference>
<evidence type="ECO:0000256" key="11">
    <source>
        <dbReference type="ARBA" id="ARBA00023204"/>
    </source>
</evidence>
<dbReference type="GO" id="GO:0051539">
    <property type="term" value="F:4 iron, 4 sulfur cluster binding"/>
    <property type="evidence" value="ECO:0007669"/>
    <property type="project" value="UniProtKB-KW"/>
</dbReference>
<dbReference type="HOGENOM" id="CLU_044815_1_3_0"/>
<dbReference type="NCBIfam" id="TIGR00758">
    <property type="entry name" value="UDG_fam4"/>
    <property type="match status" value="1"/>
</dbReference>
<feature type="domain" description="Uracil-DNA glycosylase-like" evidence="12">
    <location>
        <begin position="46"/>
        <end position="197"/>
    </location>
</feature>
<evidence type="ECO:0000256" key="1">
    <source>
        <dbReference type="ARBA" id="ARBA00001400"/>
    </source>
</evidence>
<evidence type="ECO:0000256" key="2">
    <source>
        <dbReference type="ARBA" id="ARBA00006521"/>
    </source>
</evidence>
<evidence type="ECO:0000313" key="13">
    <source>
        <dbReference type="EMBL" id="ADE57007.1"/>
    </source>
</evidence>
<dbReference type="eggNOG" id="COG1573">
    <property type="taxonomic scope" value="Bacteria"/>
</dbReference>
<dbReference type="EC" id="3.2.2.27" evidence="3"/>
<evidence type="ECO:0000256" key="7">
    <source>
        <dbReference type="ARBA" id="ARBA00022763"/>
    </source>
</evidence>
<dbReference type="GO" id="GO:0006281">
    <property type="term" value="P:DNA repair"/>
    <property type="evidence" value="ECO:0007669"/>
    <property type="project" value="UniProtKB-KW"/>
</dbReference>
<dbReference type="Proteomes" id="UP000002366">
    <property type="component" value="Chromosome"/>
</dbReference>